<dbReference type="RefSeq" id="WP_118050267.1">
    <property type="nucleotide sequence ID" value="NZ_CABJFK010000003.1"/>
</dbReference>
<keyword evidence="1" id="KW-1133">Transmembrane helix</keyword>
<evidence type="ECO:0000256" key="1">
    <source>
        <dbReference type="SAM" id="Phobius"/>
    </source>
</evidence>
<dbReference type="Pfam" id="PF07963">
    <property type="entry name" value="N_methyl"/>
    <property type="match status" value="1"/>
</dbReference>
<dbReference type="PANTHER" id="PTHR30093">
    <property type="entry name" value="GENERAL SECRETION PATHWAY PROTEIN G"/>
    <property type="match status" value="1"/>
</dbReference>
<reference evidence="2 3" key="1">
    <citation type="submission" date="2018-08" db="EMBL/GenBank/DDBJ databases">
        <title>A genome reference for cultivated species of the human gut microbiota.</title>
        <authorList>
            <person name="Zou Y."/>
            <person name="Xue W."/>
            <person name="Luo G."/>
        </authorList>
    </citation>
    <scope>NUCLEOTIDE SEQUENCE [LARGE SCALE GENOMIC DNA]</scope>
    <source>
        <strain evidence="2 3">AM28-23</strain>
    </source>
</reference>
<dbReference type="InterPro" id="IPR045584">
    <property type="entry name" value="Pilin-like"/>
</dbReference>
<dbReference type="SUPFAM" id="SSF54523">
    <property type="entry name" value="Pili subunits"/>
    <property type="match status" value="1"/>
</dbReference>
<dbReference type="Proteomes" id="UP000283745">
    <property type="component" value="Unassembled WGS sequence"/>
</dbReference>
<evidence type="ECO:0000313" key="3">
    <source>
        <dbReference type="Proteomes" id="UP000283745"/>
    </source>
</evidence>
<dbReference type="Gene3D" id="3.30.700.10">
    <property type="entry name" value="Glycoprotein, Type 4 Pilin"/>
    <property type="match status" value="1"/>
</dbReference>
<dbReference type="NCBIfam" id="TIGR02532">
    <property type="entry name" value="IV_pilin_GFxxxE"/>
    <property type="match status" value="1"/>
</dbReference>
<keyword evidence="1" id="KW-0472">Membrane</keyword>
<accession>A0A414J8T0</accession>
<feature type="transmembrane region" description="Helical" evidence="1">
    <location>
        <begin position="7"/>
        <end position="31"/>
    </location>
</feature>
<proteinExistence type="predicted"/>
<evidence type="ECO:0000313" key="2">
    <source>
        <dbReference type="EMBL" id="RHE40910.1"/>
    </source>
</evidence>
<dbReference type="InterPro" id="IPR012902">
    <property type="entry name" value="N_methyl_site"/>
</dbReference>
<name>A0A414J8T0_9FIRM</name>
<dbReference type="PROSITE" id="PS00409">
    <property type="entry name" value="PROKAR_NTER_METHYL"/>
    <property type="match status" value="1"/>
</dbReference>
<gene>
    <name evidence="2" type="ORF">DW740_05075</name>
</gene>
<keyword evidence="1" id="KW-0812">Transmembrane</keyword>
<protein>
    <submittedName>
        <fullName evidence="2">Prepilin-type N-terminal cleavage/methylation domain-containing protein</fullName>
    </submittedName>
</protein>
<comment type="caution">
    <text evidence="2">The sequence shown here is derived from an EMBL/GenBank/DDBJ whole genome shotgun (WGS) entry which is preliminary data.</text>
</comment>
<organism evidence="2 3">
    <name type="scientific">Blautia obeum</name>
    <dbReference type="NCBI Taxonomy" id="40520"/>
    <lineage>
        <taxon>Bacteria</taxon>
        <taxon>Bacillati</taxon>
        <taxon>Bacillota</taxon>
        <taxon>Clostridia</taxon>
        <taxon>Lachnospirales</taxon>
        <taxon>Lachnospiraceae</taxon>
        <taxon>Blautia</taxon>
    </lineage>
</organism>
<dbReference type="AlphaFoldDB" id="A0A414J8T0"/>
<dbReference type="EMBL" id="QSKF01000003">
    <property type="protein sequence ID" value="RHE40910.1"/>
    <property type="molecule type" value="Genomic_DNA"/>
</dbReference>
<sequence length="303" mass="33500">MQNRNKGFTLIELIVVVSILAVLVGLLAPAYSKYIERSRESVDLANVRSAYDELMIEDATENQTTTKVVPLKQKIAGWQSMNTVSIGGISHTNGEGDTEHWIGDPVKGGVCEVSLTENGVLFNWKGGSGNSTEKYFFDINEDLDEPLKKSGVLNKLISDNNGYFEIDSRCPNSSMLSSVLPNIKEDSLLKNGTWAYLGSASVKSKRYLFWTSVNTDTVGANQKIPVIMSTADGRFYVSETTTAVRNNKGISYVTIAEHLTYTNHQQLINAGTKYNTLKDAYDAYAKLVTEGKYQDYKDTLPKS</sequence>